<accession>A0ABD3Q3C3</accession>
<name>A0ABD3Q3C3_9STRA</name>
<evidence type="ECO:0000313" key="2">
    <source>
        <dbReference type="EMBL" id="KAL3794964.1"/>
    </source>
</evidence>
<evidence type="ECO:0000313" key="3">
    <source>
        <dbReference type="Proteomes" id="UP001530315"/>
    </source>
</evidence>
<sequence length="124" mass="13565">MAAMLCPSSVLSQFYYLHNIVVLILFICPTTSSVRCVGSSALCMSDFSLGPSDLNLNEPTDRQDPKMLPASTHAGRNVIPKTTTTIAPPSIDWNRLAAHVLCGSTRCCHLQDDLGHHQWCSLHN</sequence>
<feature type="transmembrane region" description="Helical" evidence="1">
    <location>
        <begin position="14"/>
        <end position="34"/>
    </location>
</feature>
<organism evidence="2 3">
    <name type="scientific">Stephanodiscus triporus</name>
    <dbReference type="NCBI Taxonomy" id="2934178"/>
    <lineage>
        <taxon>Eukaryota</taxon>
        <taxon>Sar</taxon>
        <taxon>Stramenopiles</taxon>
        <taxon>Ochrophyta</taxon>
        <taxon>Bacillariophyta</taxon>
        <taxon>Coscinodiscophyceae</taxon>
        <taxon>Thalassiosirophycidae</taxon>
        <taxon>Stephanodiscales</taxon>
        <taxon>Stephanodiscaceae</taxon>
        <taxon>Stephanodiscus</taxon>
    </lineage>
</organism>
<keyword evidence="1" id="KW-0812">Transmembrane</keyword>
<reference evidence="2 3" key="1">
    <citation type="submission" date="2024-10" db="EMBL/GenBank/DDBJ databases">
        <title>Updated reference genomes for cyclostephanoid diatoms.</title>
        <authorList>
            <person name="Roberts W.R."/>
            <person name="Alverson A.J."/>
        </authorList>
    </citation>
    <scope>NUCLEOTIDE SEQUENCE [LARGE SCALE GENOMIC DNA]</scope>
    <source>
        <strain evidence="2 3">AJA276-08</strain>
    </source>
</reference>
<keyword evidence="1" id="KW-0472">Membrane</keyword>
<protein>
    <recommendedName>
        <fullName evidence="4">Secreted protein</fullName>
    </recommendedName>
</protein>
<gene>
    <name evidence="2" type="ORF">ACHAW5_000428</name>
</gene>
<evidence type="ECO:0000256" key="1">
    <source>
        <dbReference type="SAM" id="Phobius"/>
    </source>
</evidence>
<keyword evidence="3" id="KW-1185">Reference proteome</keyword>
<evidence type="ECO:0008006" key="4">
    <source>
        <dbReference type="Google" id="ProtNLM"/>
    </source>
</evidence>
<dbReference type="EMBL" id="JALLAZ020000449">
    <property type="protein sequence ID" value="KAL3794964.1"/>
    <property type="molecule type" value="Genomic_DNA"/>
</dbReference>
<proteinExistence type="predicted"/>
<dbReference type="Proteomes" id="UP001530315">
    <property type="component" value="Unassembled WGS sequence"/>
</dbReference>
<dbReference type="AlphaFoldDB" id="A0ABD3Q3C3"/>
<comment type="caution">
    <text evidence="2">The sequence shown here is derived from an EMBL/GenBank/DDBJ whole genome shotgun (WGS) entry which is preliminary data.</text>
</comment>
<keyword evidence="1" id="KW-1133">Transmembrane helix</keyword>